<feature type="compositionally biased region" description="Polar residues" evidence="2">
    <location>
        <begin position="772"/>
        <end position="784"/>
    </location>
</feature>
<evidence type="ECO:0000256" key="2">
    <source>
        <dbReference type="SAM" id="MobiDB-lite"/>
    </source>
</evidence>
<dbReference type="InterPro" id="IPR028091">
    <property type="entry name" value="FAM91_N_dom"/>
</dbReference>
<dbReference type="InterPro" id="IPR028097">
    <property type="entry name" value="FAM91_C_dom"/>
</dbReference>
<gene>
    <name evidence="5" type="primary">Fam91a1_1</name>
    <name evidence="5" type="ORF">g.6038</name>
</gene>
<organism evidence="5">
    <name type="scientific">Aceria tosichella</name>
    <name type="common">wheat curl mite</name>
    <dbReference type="NCBI Taxonomy" id="561515"/>
    <lineage>
        <taxon>Eukaryota</taxon>
        <taxon>Metazoa</taxon>
        <taxon>Ecdysozoa</taxon>
        <taxon>Arthropoda</taxon>
        <taxon>Chelicerata</taxon>
        <taxon>Arachnida</taxon>
        <taxon>Acari</taxon>
        <taxon>Acariformes</taxon>
        <taxon>Trombidiformes</taxon>
        <taxon>Prostigmata</taxon>
        <taxon>Eupodina</taxon>
        <taxon>Eriophyoidea</taxon>
        <taxon>Eriophyidae</taxon>
        <taxon>Eriophyinae</taxon>
        <taxon>Aceriini</taxon>
        <taxon>Aceria</taxon>
    </lineage>
</organism>
<evidence type="ECO:0000259" key="4">
    <source>
        <dbReference type="Pfam" id="PF14648"/>
    </source>
</evidence>
<evidence type="ECO:0000313" key="5">
    <source>
        <dbReference type="EMBL" id="MDE52528.1"/>
    </source>
</evidence>
<reference evidence="5" key="1">
    <citation type="submission" date="2018-10" db="EMBL/GenBank/DDBJ databases">
        <title>Transcriptome assembly of Aceria tosichella (Wheat curl mite) Type 2.</title>
        <authorList>
            <person name="Scully E.D."/>
            <person name="Geib S.M."/>
            <person name="Palmer N.A."/>
            <person name="Gupta A.K."/>
            <person name="Sarath G."/>
            <person name="Tatineni S."/>
        </authorList>
    </citation>
    <scope>NUCLEOTIDE SEQUENCE</scope>
    <source>
        <strain evidence="5">LincolnNE</strain>
    </source>
</reference>
<dbReference type="PANTHER" id="PTHR28441">
    <property type="entry name" value="PROTEIN FAM91A1"/>
    <property type="match status" value="1"/>
</dbReference>
<feature type="domain" description="FAM91 C-terminal" evidence="4">
    <location>
        <begin position="419"/>
        <end position="914"/>
    </location>
</feature>
<feature type="compositionally biased region" description="Basic and acidic residues" evidence="2">
    <location>
        <begin position="785"/>
        <end position="801"/>
    </location>
</feature>
<proteinExistence type="inferred from homology"/>
<evidence type="ECO:0000256" key="1">
    <source>
        <dbReference type="ARBA" id="ARBA00010319"/>
    </source>
</evidence>
<dbReference type="InterPro" id="IPR039199">
    <property type="entry name" value="FAM91"/>
</dbReference>
<comment type="similarity">
    <text evidence="1">Belongs to the FAM91 family.</text>
</comment>
<name>A0A6G1SQ42_9ACAR</name>
<dbReference type="AlphaFoldDB" id="A0A6G1SQ42"/>
<sequence length="921" mass="105954">MSSIDQEIERAIMAQKRWADLDNRMRDLIGSSQEYDRKIMKYSIENQLRYRGNLVRFVVNDEYEYYRELLKYSRDHLMLFPYHLSDFIITGMRITPFQYYLSTMTQILEQEKSYDTLPNFTAADCLILLNIGRNQYIDIMNELRSTHRRFFGINIRRSARSLLPNKPDKNVPIEPWWLVNPGYITEDDVRSMVTPAERSIIDRLFTHDGLSNQILACDLDEAQVRSLYLKGLIYLDVPIYDDDFIVVPPLEGFVMNRVTGDYFETLLYKIFISIDQNTPVKELANILEIDIRLVKNAVSMYCRLKFAYKKNIYIDVQKCHPSWREHLKKYQDMGVNVSQQISKPSKHLKNFISELASLDDHDHGVEVLDMPTNIESSYNLNDSANEKSGITTSSLVQSPSLMLSPNQASSNHHQSANNTKKIALFYDSNLAAFLMMGNLSSKLKNHAVTMFEIGKLSDEWIDSLLSELSKIKSDALEDDGYEARRYYIHALMLHRTIEFIRTDIRLATCLLKSTTSGNSDDLVHENRRIGLDLIRVESLSNLDTESCERFLKKNYQLIISIAPLNQDVKLNAAASLPHLGPGSPIINSLWFRLYIYHLTGFGPPSLLLVQGYRLGELPEIFQTYDSLIINHWNREPTFVSTRNNALNIINDALTHSPLLIQAYPIQPLGGNLINSEEKVFVPLPLTAALDPATTSQLSDVDKIKDEQEECTKDVGDHNLEQDPSVVSLSTHLDLSRICGFITLLRSSESVKKLVEQNEATSMFGSRRRSEPASHQNQADSAQNENDPKEPITTETNNDKTDTTSCEEEVFTLFDCHFGVPLFDRFLNKQVRNRISTQSFADPESLHKLVSLTKELNEKVETFVNEYRINREMENIDTSNFGDQRHFFAFPDTEQFRCSIPRPAENLFFNEGKLSIFREKDF</sequence>
<feature type="domain" description="FAM91 N-terminal" evidence="3">
    <location>
        <begin position="12"/>
        <end position="324"/>
    </location>
</feature>
<feature type="region of interest" description="Disordered" evidence="2">
    <location>
        <begin position="759"/>
        <end position="803"/>
    </location>
</feature>
<accession>A0A6G1SQ42</accession>
<evidence type="ECO:0000259" key="3">
    <source>
        <dbReference type="Pfam" id="PF14647"/>
    </source>
</evidence>
<dbReference type="EMBL" id="GGYP01007757">
    <property type="protein sequence ID" value="MDE52528.1"/>
    <property type="molecule type" value="Transcribed_RNA"/>
</dbReference>
<dbReference type="Pfam" id="PF14647">
    <property type="entry name" value="FAM91_N"/>
    <property type="match status" value="1"/>
</dbReference>
<dbReference type="Pfam" id="PF14648">
    <property type="entry name" value="FAM91_C"/>
    <property type="match status" value="1"/>
</dbReference>
<protein>
    <submittedName>
        <fullName evidence="5">Protein FAM91A1</fullName>
    </submittedName>
</protein>
<dbReference type="PANTHER" id="PTHR28441:SF2">
    <property type="entry name" value="PROTEIN FAM91A1"/>
    <property type="match status" value="1"/>
</dbReference>